<reference evidence="3 4" key="1">
    <citation type="submission" date="2021-06" db="EMBL/GenBank/DDBJ databases">
        <title>Gemonas diversity in paddy soil.</title>
        <authorList>
            <person name="Liu G."/>
        </authorList>
    </citation>
    <scope>NUCLEOTIDE SEQUENCE [LARGE SCALE GENOMIC DNA]</scope>
    <source>
        <strain evidence="3 4">RG10</strain>
    </source>
</reference>
<dbReference type="Proteomes" id="UP000683557">
    <property type="component" value="Chromosome"/>
</dbReference>
<dbReference type="InterPro" id="IPR019079">
    <property type="entry name" value="Capsule_synth_CapA"/>
</dbReference>
<feature type="signal peptide" evidence="1">
    <location>
        <begin position="1"/>
        <end position="40"/>
    </location>
</feature>
<dbReference type="PANTHER" id="PTHR33393:SF11">
    <property type="entry name" value="POLYGLUTAMINE SYNTHESIS ACCESSORY PROTEIN RV0574C-RELATED"/>
    <property type="match status" value="1"/>
</dbReference>
<name>A0ABX8J5M0_9BACT</name>
<sequence length="506" mass="54696">MQPANSFTDSRPGTIVSALKAAIFLGMALAAPCFPQPAHAAAVRFYGDVLLSRGVEKFVRDTGGGEAVRQALAPFVAADALSVANLEGAVGDACQAGRNPCFPIRPEMLELLDGFNVVSLENNHALDTGGTGVERTAAALRRRSIIPLAGKKASALVETGGGTLAVLSATDVVNAAGDRQHLVAADDPQLQREIRRLKAAGTVVAVYVHWGRELIAAPTERMRELASRYVAAGADVVVGTHPHVPGQTACVGGRPVVWSLGNFLFDQKFDSTKKGAVLQCEVELGKLSCQLIGHETPRGSYLPALAAADWLASENAELAACKPPVTPSWTGRFGRSAKLKRLVQVPEGTSGRMSRLELYDLETGRREARTPPMPIRKVQPVDLNGDGIKEVMLIQEIFSTFDREVAKRVYLYSFEGSFHALWRGSALSRPLMDALFISRRNKKPILVALHKDETFLKRKRGTNRRTVMEYRWNGFGFSGNGEKPAPAGAALLREHNGKVDFVRDKS</sequence>
<keyword evidence="1" id="KW-0732">Signal</keyword>
<proteinExistence type="predicted"/>
<feature type="chain" id="PRO_5046838228" evidence="1">
    <location>
        <begin position="41"/>
        <end position="506"/>
    </location>
</feature>
<dbReference type="Pfam" id="PF09587">
    <property type="entry name" value="PGA_cap"/>
    <property type="match status" value="1"/>
</dbReference>
<evidence type="ECO:0000259" key="2">
    <source>
        <dbReference type="SMART" id="SM00854"/>
    </source>
</evidence>
<dbReference type="EMBL" id="CP076723">
    <property type="protein sequence ID" value="QWV92371.1"/>
    <property type="molecule type" value="Genomic_DNA"/>
</dbReference>
<gene>
    <name evidence="3" type="ORF">KP004_14300</name>
</gene>
<dbReference type="PANTHER" id="PTHR33393">
    <property type="entry name" value="POLYGLUTAMINE SYNTHESIS ACCESSORY PROTEIN RV0574C-RELATED"/>
    <property type="match status" value="1"/>
</dbReference>
<evidence type="ECO:0000313" key="3">
    <source>
        <dbReference type="EMBL" id="QWV92371.1"/>
    </source>
</evidence>
<protein>
    <submittedName>
        <fullName evidence="3">CapA family protein</fullName>
    </submittedName>
</protein>
<evidence type="ECO:0000313" key="4">
    <source>
        <dbReference type="Proteomes" id="UP000683557"/>
    </source>
</evidence>
<accession>A0ABX8J5M0</accession>
<dbReference type="RefSeq" id="WP_216799185.1">
    <property type="nucleotide sequence ID" value="NZ_CP076723.1"/>
</dbReference>
<feature type="domain" description="Capsule synthesis protein CapA" evidence="2">
    <location>
        <begin position="42"/>
        <end position="267"/>
    </location>
</feature>
<keyword evidence="4" id="KW-1185">Reference proteome</keyword>
<dbReference type="SMART" id="SM00854">
    <property type="entry name" value="PGA_cap"/>
    <property type="match status" value="1"/>
</dbReference>
<dbReference type="InterPro" id="IPR052169">
    <property type="entry name" value="CW_Biosynth-Accessory"/>
</dbReference>
<evidence type="ECO:0000256" key="1">
    <source>
        <dbReference type="SAM" id="SignalP"/>
    </source>
</evidence>
<dbReference type="CDD" id="cd07381">
    <property type="entry name" value="MPP_CapA"/>
    <property type="match status" value="1"/>
</dbReference>
<organism evidence="3 4">
    <name type="scientific">Geomonas oryzisoli</name>
    <dbReference type="NCBI Taxonomy" id="2847992"/>
    <lineage>
        <taxon>Bacteria</taxon>
        <taxon>Pseudomonadati</taxon>
        <taxon>Thermodesulfobacteriota</taxon>
        <taxon>Desulfuromonadia</taxon>
        <taxon>Geobacterales</taxon>
        <taxon>Geobacteraceae</taxon>
        <taxon>Geomonas</taxon>
    </lineage>
</organism>